<dbReference type="eggNOG" id="COG0728">
    <property type="taxonomic scope" value="Bacteria"/>
</dbReference>
<dbReference type="PANTHER" id="PTHR47019">
    <property type="entry name" value="LIPID II FLIPPASE MURJ"/>
    <property type="match status" value="1"/>
</dbReference>
<dbReference type="InterPro" id="IPR004268">
    <property type="entry name" value="MurJ"/>
</dbReference>
<feature type="transmembrane region" description="Helical" evidence="9">
    <location>
        <begin position="265"/>
        <end position="286"/>
    </location>
</feature>
<feature type="transmembrane region" description="Helical" evidence="9">
    <location>
        <begin position="471"/>
        <end position="490"/>
    </location>
</feature>
<feature type="transmembrane region" description="Helical" evidence="9">
    <location>
        <begin position="566"/>
        <end position="590"/>
    </location>
</feature>
<feature type="transmembrane region" description="Helical" evidence="9">
    <location>
        <begin position="399"/>
        <end position="423"/>
    </location>
</feature>
<dbReference type="Pfam" id="PF03023">
    <property type="entry name" value="MurJ"/>
    <property type="match status" value="1"/>
</dbReference>
<evidence type="ECO:0000256" key="1">
    <source>
        <dbReference type="ARBA" id="ARBA00004651"/>
    </source>
</evidence>
<dbReference type="GO" id="GO:0008360">
    <property type="term" value="P:regulation of cell shape"/>
    <property type="evidence" value="ECO:0007669"/>
    <property type="project" value="UniProtKB-KW"/>
</dbReference>
<evidence type="ECO:0000256" key="6">
    <source>
        <dbReference type="ARBA" id="ARBA00022989"/>
    </source>
</evidence>
<evidence type="ECO:0000256" key="5">
    <source>
        <dbReference type="ARBA" id="ARBA00022984"/>
    </source>
</evidence>
<dbReference type="KEGG" id="ahe:Arch_0209"/>
<evidence type="ECO:0000313" key="10">
    <source>
        <dbReference type="EMBL" id="ADH91970.1"/>
    </source>
</evidence>
<feature type="transmembrane region" description="Helical" evidence="9">
    <location>
        <begin position="539"/>
        <end position="560"/>
    </location>
</feature>
<evidence type="ECO:0000313" key="11">
    <source>
        <dbReference type="Proteomes" id="UP000000376"/>
    </source>
</evidence>
<dbReference type="PANTHER" id="PTHR47019:SF1">
    <property type="entry name" value="LIPID II FLIPPASE MURJ"/>
    <property type="match status" value="1"/>
</dbReference>
<dbReference type="GO" id="GO:0034204">
    <property type="term" value="P:lipid translocation"/>
    <property type="evidence" value="ECO:0007669"/>
    <property type="project" value="TreeGrafter"/>
</dbReference>
<dbReference type="GO" id="GO:0005886">
    <property type="term" value="C:plasma membrane"/>
    <property type="evidence" value="ECO:0007669"/>
    <property type="project" value="UniProtKB-SubCell"/>
</dbReference>
<feature type="transmembrane region" description="Helical" evidence="9">
    <location>
        <begin position="91"/>
        <end position="110"/>
    </location>
</feature>
<feature type="transmembrane region" description="Helical" evidence="9">
    <location>
        <begin position="222"/>
        <end position="245"/>
    </location>
</feature>
<evidence type="ECO:0000256" key="4">
    <source>
        <dbReference type="ARBA" id="ARBA00022960"/>
    </source>
</evidence>
<feature type="transmembrane region" description="Helical" evidence="9">
    <location>
        <begin position="435"/>
        <end position="459"/>
    </location>
</feature>
<keyword evidence="6 9" id="KW-1133">Transmembrane helix</keyword>
<evidence type="ECO:0000256" key="8">
    <source>
        <dbReference type="SAM" id="MobiDB-lite"/>
    </source>
</evidence>
<accession>D7BM21</accession>
<dbReference type="HOGENOM" id="CLU_006797_3_0_11"/>
<gene>
    <name evidence="10" type="ordered locus">Arch_0209</name>
</gene>
<feature type="transmembrane region" description="Helical" evidence="9">
    <location>
        <begin position="116"/>
        <end position="135"/>
    </location>
</feature>
<keyword evidence="4" id="KW-0133">Cell shape</keyword>
<feature type="transmembrane region" description="Helical" evidence="9">
    <location>
        <begin position="186"/>
        <end position="210"/>
    </location>
</feature>
<keyword evidence="11" id="KW-1185">Reference proteome</keyword>
<evidence type="ECO:0000256" key="7">
    <source>
        <dbReference type="ARBA" id="ARBA00023136"/>
    </source>
</evidence>
<reference evidence="10 11" key="1">
    <citation type="journal article" date="2010" name="Stand. Genomic Sci.">
        <title>Complete genome sequence of Arcanobacterium haemolyticum type strain (11018).</title>
        <authorList>
            <person name="Yasawong M."/>
            <person name="Teshima H."/>
            <person name="Lapidus A."/>
            <person name="Nolan M."/>
            <person name="Lucas S."/>
            <person name="Glavina Del Rio T."/>
            <person name="Tice H."/>
            <person name="Cheng J."/>
            <person name="Bruce D."/>
            <person name="Detter C."/>
            <person name="Tapia R."/>
            <person name="Han C."/>
            <person name="Goodwin L."/>
            <person name="Pitluck S."/>
            <person name="Liolios K."/>
            <person name="Ivanova N."/>
            <person name="Mavromatis K."/>
            <person name="Mikhailova N."/>
            <person name="Pati A."/>
            <person name="Chen A."/>
            <person name="Palaniappan K."/>
            <person name="Land M."/>
            <person name="Hauser L."/>
            <person name="Chang Y."/>
            <person name="Jeffries C."/>
            <person name="Rohde M."/>
            <person name="Sikorski J."/>
            <person name="Pukall R."/>
            <person name="Goker M."/>
            <person name="Woyke T."/>
            <person name="Bristow J."/>
            <person name="Eisen J."/>
            <person name="Markowitz V."/>
            <person name="Hugenholtz P."/>
            <person name="Kyrpides N."/>
            <person name="Klenk H."/>
        </authorList>
    </citation>
    <scope>NUCLEOTIDE SEQUENCE [LARGE SCALE GENOMIC DNA]</scope>
    <source>
        <strain evidence="11">ATCC 9345 / DSM 20595 / CCUG 17215 / LMG 16163 / NBRC 15585 / NCTC 8452 / 11018</strain>
    </source>
</reference>
<sequence>MHFQRFRPRHGEGRTPHTATWSVSSARGTTPVDARAVTDAIAPAGETDSDSQAGVPAPAPAPAKISAARSSLIMFLGTLTSRALGMVRSPILLGAVVGVSTPVANSFDIANNVPNLLYGIIAGGLVNAVLVPAIVRATAKSRAEGAIFINKLLTFSFVSLGLLTIAITLAAPIIVNFYASTMSPDWYRLTVIFSFWCLPQIFFYGLYAVLGQILNAYERFGPYMWSPALNNVVAIGGLLLMLWLFGPEDSTAPSSVADWAGAPTIILAGFSTLGIVTQALILFWPLHRLGIRYRPDFGWRNSGLGDVGRAGSWVLALMVTGMIPIMILLNVAAGATQRALNAGQDTTEVAGNFMYTIAYALYSLPASLVTVSIVTAVFPRMSRAAATADFGAVKADISTAIRTVGVFNVLASAVIFVLSVPVAKVVTPTSTPNEAWVLALVLCSLTLGLVFSAADTVLVKVFYALEDTRTAFLTILPFQIVTPLFFYMMSFTRPEFTVVGMCLAMSLENAAMCAVHAYVLRRRLGGIDGLRIVVAHVKLGVFGLVVAVLGFVIMLGFGFGATAESVSWAITAIIVTGSVMSLTYVALLWASGMPEGEILLRPVRGILRKAVRTLVRR</sequence>
<feature type="transmembrane region" description="Helical" evidence="9">
    <location>
        <begin position="307"/>
        <end position="333"/>
    </location>
</feature>
<dbReference type="GO" id="GO:0015648">
    <property type="term" value="F:lipid-linked peptidoglycan transporter activity"/>
    <property type="evidence" value="ECO:0007669"/>
    <property type="project" value="TreeGrafter"/>
</dbReference>
<keyword evidence="2" id="KW-1003">Cell membrane</keyword>
<feature type="transmembrane region" description="Helical" evidence="9">
    <location>
        <begin position="353"/>
        <end position="378"/>
    </location>
</feature>
<evidence type="ECO:0000256" key="3">
    <source>
        <dbReference type="ARBA" id="ARBA00022692"/>
    </source>
</evidence>
<dbReference type="GO" id="GO:0009252">
    <property type="term" value="P:peptidoglycan biosynthetic process"/>
    <property type="evidence" value="ECO:0007669"/>
    <property type="project" value="UniProtKB-KW"/>
</dbReference>
<dbReference type="EMBL" id="CP002045">
    <property type="protein sequence ID" value="ADH91970.1"/>
    <property type="molecule type" value="Genomic_DNA"/>
</dbReference>
<feature type="transmembrane region" description="Helical" evidence="9">
    <location>
        <begin position="496"/>
        <end position="519"/>
    </location>
</feature>
<comment type="subcellular location">
    <subcellularLocation>
        <location evidence="1">Cell membrane</location>
        <topology evidence="1">Multi-pass membrane protein</topology>
    </subcellularLocation>
</comment>
<dbReference type="InterPro" id="IPR051050">
    <property type="entry name" value="Lipid_II_flippase_MurJ/MviN"/>
</dbReference>
<feature type="compositionally biased region" description="Polar residues" evidence="8">
    <location>
        <begin position="17"/>
        <end position="28"/>
    </location>
</feature>
<name>D7BM21_ARCHD</name>
<evidence type="ECO:0000256" key="9">
    <source>
        <dbReference type="SAM" id="Phobius"/>
    </source>
</evidence>
<dbReference type="Proteomes" id="UP000000376">
    <property type="component" value="Chromosome"/>
</dbReference>
<dbReference type="RefSeq" id="WP_013169468.1">
    <property type="nucleotide sequence ID" value="NC_014218.1"/>
</dbReference>
<protein>
    <submittedName>
        <fullName evidence="10">Virulence factor MVIN family protein</fullName>
    </submittedName>
</protein>
<proteinExistence type="predicted"/>
<feature type="region of interest" description="Disordered" evidence="8">
    <location>
        <begin position="1"/>
        <end position="28"/>
    </location>
</feature>
<dbReference type="STRING" id="644284.Arch_0209"/>
<keyword evidence="5" id="KW-0573">Peptidoglycan synthesis</keyword>
<dbReference type="OrthoDB" id="9786339at2"/>
<keyword evidence="3 9" id="KW-0812">Transmembrane</keyword>
<dbReference type="PRINTS" id="PR01806">
    <property type="entry name" value="VIRFACTRMVIN"/>
</dbReference>
<keyword evidence="7 9" id="KW-0472">Membrane</keyword>
<evidence type="ECO:0000256" key="2">
    <source>
        <dbReference type="ARBA" id="ARBA00022475"/>
    </source>
</evidence>
<dbReference type="AlphaFoldDB" id="D7BM21"/>
<feature type="transmembrane region" description="Helical" evidence="9">
    <location>
        <begin position="147"/>
        <end position="174"/>
    </location>
</feature>
<organism evidence="10 11">
    <name type="scientific">Arcanobacterium haemolyticum (strain ATCC 9345 / DSM 20595 / CCM 5947 / CCUG 17215 / LMG 16163 / NBRC 15585 / NCTC 8452 / 11018)</name>
    <dbReference type="NCBI Taxonomy" id="644284"/>
    <lineage>
        <taxon>Bacteria</taxon>
        <taxon>Bacillati</taxon>
        <taxon>Actinomycetota</taxon>
        <taxon>Actinomycetes</taxon>
        <taxon>Actinomycetales</taxon>
        <taxon>Actinomycetaceae</taxon>
        <taxon>Arcanobacterium</taxon>
    </lineage>
</organism>